<organism evidence="2 3">
    <name type="scientific">Paractinoplanes ovalisporus</name>
    <dbReference type="NCBI Taxonomy" id="2810368"/>
    <lineage>
        <taxon>Bacteria</taxon>
        <taxon>Bacillati</taxon>
        <taxon>Actinomycetota</taxon>
        <taxon>Actinomycetes</taxon>
        <taxon>Micromonosporales</taxon>
        <taxon>Micromonosporaceae</taxon>
        <taxon>Paractinoplanes</taxon>
    </lineage>
</organism>
<gene>
    <name evidence="2" type="ORF">JIG36_42250</name>
</gene>
<dbReference type="EMBL" id="JAENHP010000024">
    <property type="protein sequence ID" value="MBM2622145.1"/>
    <property type="molecule type" value="Genomic_DNA"/>
</dbReference>
<evidence type="ECO:0000256" key="1">
    <source>
        <dbReference type="SAM" id="MobiDB-lite"/>
    </source>
</evidence>
<accession>A0ABS2AQP2</accession>
<evidence type="ECO:0000313" key="3">
    <source>
        <dbReference type="Proteomes" id="UP000632138"/>
    </source>
</evidence>
<dbReference type="RefSeq" id="WP_203382508.1">
    <property type="nucleotide sequence ID" value="NZ_JAENHP010000024.1"/>
</dbReference>
<evidence type="ECO:0000313" key="2">
    <source>
        <dbReference type="EMBL" id="MBM2622145.1"/>
    </source>
</evidence>
<reference evidence="2 3" key="1">
    <citation type="submission" date="2021-01" db="EMBL/GenBank/DDBJ databases">
        <title>Actinoplanes sp. nov. LDG1-06 isolated from lichen.</title>
        <authorList>
            <person name="Saeng-In P."/>
            <person name="Phongsopitanun W."/>
            <person name="Kanchanasin P."/>
            <person name="Yuki M."/>
            <person name="Kudo T."/>
            <person name="Ohkuma M."/>
            <person name="Tanasupawat S."/>
        </authorList>
    </citation>
    <scope>NUCLEOTIDE SEQUENCE [LARGE SCALE GENOMIC DNA]</scope>
    <source>
        <strain evidence="2 3">LDG1-06</strain>
    </source>
</reference>
<feature type="region of interest" description="Disordered" evidence="1">
    <location>
        <begin position="128"/>
        <end position="151"/>
    </location>
</feature>
<protein>
    <recommendedName>
        <fullName evidence="4">PE domain-containing protein</fullName>
    </recommendedName>
</protein>
<sequence length="151" mass="15909">MIPEEDRGPAWLRDYGTTDFGAIEADIQAMEQFAAKLAANVKDSYAPHMASVSESMGAPLPSPPAGFVELTSFLTAHNQAQDVTHQNVYNYANGTQGFATAATEVSKQYSGSDAFSHARVADVNRAMDSVGIPGPTDSYPSTSTSTGEGDV</sequence>
<dbReference type="Proteomes" id="UP000632138">
    <property type="component" value="Unassembled WGS sequence"/>
</dbReference>
<proteinExistence type="predicted"/>
<feature type="compositionally biased region" description="Low complexity" evidence="1">
    <location>
        <begin position="133"/>
        <end position="151"/>
    </location>
</feature>
<keyword evidence="3" id="KW-1185">Reference proteome</keyword>
<evidence type="ECO:0008006" key="4">
    <source>
        <dbReference type="Google" id="ProtNLM"/>
    </source>
</evidence>
<comment type="caution">
    <text evidence="2">The sequence shown here is derived from an EMBL/GenBank/DDBJ whole genome shotgun (WGS) entry which is preliminary data.</text>
</comment>
<name>A0ABS2AQP2_9ACTN</name>